<keyword evidence="10" id="KW-1185">Reference proteome</keyword>
<sequence>MTARTPPVATCTRPSVAQCAPTRPVPAPESALRKGIRHPARLVPLGFLVLISIGTALLMLPAARNAGVGAPLLTALFTSTSAVCVTGLVVVDTPVYWSTFGQWIILGLFQAGGLGIMTGATLLGLLVAGRLGLESRLAAQAETREVSLGNVRDVLRIVVLVTLVVEGATTLALTLRFHFAHGAPWGQALWEGLFHAVSAFNNAGFSTRSDSLTTWAGDALVIVPLTLAVLLGGLGFPVLSELRRRPLDWRRWSVHTRLTLQGTALLVVGGATLIAAYEWHNPATFGALEGTERVLGAMFHSIAARTAGFNTVDVGAMQLETQAVTWALMFIGGGSGGTAGGIKITTFMLLGYAVWAEARGSQDTVVFRRRVPDEALRLALAVVLMALTVLAFGVLALLSVTDLAVEDAIFESISASATVGLSTGVTATLPPAGQAILIALMFIGRVGSVTLVTALAMRRRPRAFRYPEERPIVG</sequence>
<keyword evidence="4 8" id="KW-0812">Transmembrane</keyword>
<keyword evidence="3" id="KW-1003">Cell membrane</keyword>
<gene>
    <name evidence="9" type="ORF">FZO89_17610</name>
</gene>
<feature type="transmembrane region" description="Helical" evidence="8">
    <location>
        <begin position="154"/>
        <end position="175"/>
    </location>
</feature>
<evidence type="ECO:0000256" key="7">
    <source>
        <dbReference type="ARBA" id="ARBA00023136"/>
    </source>
</evidence>
<dbReference type="PANTHER" id="PTHR32024">
    <property type="entry name" value="TRK SYSTEM POTASSIUM UPTAKE PROTEIN TRKG-RELATED"/>
    <property type="match status" value="1"/>
</dbReference>
<keyword evidence="7 8" id="KW-0472">Membrane</keyword>
<comment type="subcellular location">
    <subcellularLocation>
        <location evidence="1">Cell membrane</location>
        <topology evidence="1">Multi-pass membrane protein</topology>
    </subcellularLocation>
</comment>
<protein>
    <submittedName>
        <fullName evidence="9">TrkH family potassium uptake protein</fullName>
    </submittedName>
</protein>
<evidence type="ECO:0000256" key="3">
    <source>
        <dbReference type="ARBA" id="ARBA00022475"/>
    </source>
</evidence>
<organism evidence="9 10">
    <name type="scientific">Luteimonas viscosa</name>
    <dbReference type="NCBI Taxonomy" id="1132694"/>
    <lineage>
        <taxon>Bacteria</taxon>
        <taxon>Pseudomonadati</taxon>
        <taxon>Pseudomonadota</taxon>
        <taxon>Gammaproteobacteria</taxon>
        <taxon>Lysobacterales</taxon>
        <taxon>Lysobacteraceae</taxon>
        <taxon>Luteimonas</taxon>
    </lineage>
</organism>
<feature type="transmembrane region" description="Helical" evidence="8">
    <location>
        <begin position="103"/>
        <end position="133"/>
    </location>
</feature>
<evidence type="ECO:0000313" key="10">
    <source>
        <dbReference type="Proteomes" id="UP000324973"/>
    </source>
</evidence>
<feature type="transmembrane region" description="Helical" evidence="8">
    <location>
        <begin position="435"/>
        <end position="457"/>
    </location>
</feature>
<evidence type="ECO:0000256" key="6">
    <source>
        <dbReference type="ARBA" id="ARBA00023065"/>
    </source>
</evidence>
<feature type="transmembrane region" description="Helical" evidence="8">
    <location>
        <begin position="376"/>
        <end position="398"/>
    </location>
</feature>
<dbReference type="PANTHER" id="PTHR32024:SF1">
    <property type="entry name" value="KTR SYSTEM POTASSIUM UPTAKE PROTEIN B"/>
    <property type="match status" value="1"/>
</dbReference>
<evidence type="ECO:0000313" key="9">
    <source>
        <dbReference type="EMBL" id="TYT23061.1"/>
    </source>
</evidence>
<dbReference type="GO" id="GO:0008324">
    <property type="term" value="F:monoatomic cation transmembrane transporter activity"/>
    <property type="evidence" value="ECO:0007669"/>
    <property type="project" value="InterPro"/>
</dbReference>
<accession>A0A5D4XGP4</accession>
<dbReference type="EMBL" id="VTFT01000003">
    <property type="protein sequence ID" value="TYT23061.1"/>
    <property type="molecule type" value="Genomic_DNA"/>
</dbReference>
<feature type="transmembrane region" description="Helical" evidence="8">
    <location>
        <begin position="260"/>
        <end position="279"/>
    </location>
</feature>
<dbReference type="Pfam" id="PF02386">
    <property type="entry name" value="TrkH"/>
    <property type="match status" value="1"/>
</dbReference>
<feature type="transmembrane region" description="Helical" evidence="8">
    <location>
        <begin position="326"/>
        <end position="355"/>
    </location>
</feature>
<keyword evidence="5 8" id="KW-1133">Transmembrane helix</keyword>
<dbReference type="GO" id="GO:0005886">
    <property type="term" value="C:plasma membrane"/>
    <property type="evidence" value="ECO:0007669"/>
    <property type="project" value="UniProtKB-SubCell"/>
</dbReference>
<feature type="transmembrane region" description="Helical" evidence="8">
    <location>
        <begin position="72"/>
        <end position="91"/>
    </location>
</feature>
<dbReference type="InterPro" id="IPR003445">
    <property type="entry name" value="Cat_transpt"/>
</dbReference>
<dbReference type="Proteomes" id="UP000324973">
    <property type="component" value="Unassembled WGS sequence"/>
</dbReference>
<comment type="caution">
    <text evidence="9">The sequence shown here is derived from an EMBL/GenBank/DDBJ whole genome shotgun (WGS) entry which is preliminary data.</text>
</comment>
<feature type="transmembrane region" description="Helical" evidence="8">
    <location>
        <begin position="42"/>
        <end position="60"/>
    </location>
</feature>
<reference evidence="9 10" key="1">
    <citation type="submission" date="2019-08" db="EMBL/GenBank/DDBJ databases">
        <title>Luteimonas viscosus sp. nov., isolated from soil of a sunflower field.</title>
        <authorList>
            <person name="Jianli Z."/>
            <person name="Ying Z."/>
        </authorList>
    </citation>
    <scope>NUCLEOTIDE SEQUENCE [LARGE SCALE GENOMIC DNA]</scope>
    <source>
        <strain evidence="9 10">XBU10</strain>
    </source>
</reference>
<evidence type="ECO:0000256" key="8">
    <source>
        <dbReference type="SAM" id="Phobius"/>
    </source>
</evidence>
<keyword evidence="6" id="KW-0406">Ion transport</keyword>
<evidence type="ECO:0000256" key="2">
    <source>
        <dbReference type="ARBA" id="ARBA00022448"/>
    </source>
</evidence>
<keyword evidence="2" id="KW-0813">Transport</keyword>
<evidence type="ECO:0000256" key="5">
    <source>
        <dbReference type="ARBA" id="ARBA00022989"/>
    </source>
</evidence>
<evidence type="ECO:0000256" key="4">
    <source>
        <dbReference type="ARBA" id="ARBA00022692"/>
    </source>
</evidence>
<dbReference type="OrthoDB" id="9810952at2"/>
<dbReference type="AlphaFoldDB" id="A0A5D4XGP4"/>
<evidence type="ECO:0000256" key="1">
    <source>
        <dbReference type="ARBA" id="ARBA00004651"/>
    </source>
</evidence>
<proteinExistence type="predicted"/>
<name>A0A5D4XGP4_9GAMM</name>
<dbReference type="GO" id="GO:0030001">
    <property type="term" value="P:metal ion transport"/>
    <property type="evidence" value="ECO:0007669"/>
    <property type="project" value="UniProtKB-ARBA"/>
</dbReference>
<feature type="transmembrane region" description="Helical" evidence="8">
    <location>
        <begin position="219"/>
        <end position="239"/>
    </location>
</feature>